<dbReference type="InterPro" id="IPR035965">
    <property type="entry name" value="PAS-like_dom_sf"/>
</dbReference>
<evidence type="ECO:0000256" key="16">
    <source>
        <dbReference type="ARBA" id="ARBA00023014"/>
    </source>
</evidence>
<evidence type="ECO:0000256" key="11">
    <source>
        <dbReference type="ARBA" id="ARBA00022741"/>
    </source>
</evidence>
<comment type="function">
    <text evidence="17">Member of the two-component regulatory system NreB/NreC involved in the control of dissimilatory nitrate/nitrite reduction in response to oxygen. NreB functions as a direct oxygen sensor histidine kinase which is autophosphorylated, in the absence of oxygen, probably at the conserved histidine residue, and transfers its phosphate group probably to a conserved aspartate residue of NreC. NreB/NreC activates the expression of the nitrate (narGHJI) and nitrite (nir) reductase operons, as well as the putative nitrate transporter gene narT.</text>
</comment>
<evidence type="ECO:0000256" key="9">
    <source>
        <dbReference type="ARBA" id="ARBA00022679"/>
    </source>
</evidence>
<evidence type="ECO:0000256" key="10">
    <source>
        <dbReference type="ARBA" id="ARBA00022723"/>
    </source>
</evidence>
<keyword evidence="12" id="KW-0418">Kinase</keyword>
<dbReference type="OrthoDB" id="9778496at2"/>
<proteinExistence type="predicted"/>
<dbReference type="InterPro" id="IPR050482">
    <property type="entry name" value="Sensor_HK_TwoCompSys"/>
</dbReference>
<evidence type="ECO:0000259" key="20">
    <source>
        <dbReference type="PROSITE" id="PS50112"/>
    </source>
</evidence>
<dbReference type="PROSITE" id="PS50112">
    <property type="entry name" value="PAS"/>
    <property type="match status" value="1"/>
</dbReference>
<dbReference type="InterPro" id="IPR005467">
    <property type="entry name" value="His_kinase_dom"/>
</dbReference>
<dbReference type="InterPro" id="IPR011712">
    <property type="entry name" value="Sig_transdc_His_kin_sub3_dim/P"/>
</dbReference>
<dbReference type="CDD" id="cd00130">
    <property type="entry name" value="PAS"/>
    <property type="match status" value="1"/>
</dbReference>
<sequence>MTYEGSALPEGTLALALEGAHFGVGTADADLVVSRRHGPLSLWLPAEGESLCSSPFLLHMEGALLALRRGEGDDIVLPSMRGPELSAVRVTISISWSAERRSFVIVTTLDHGGDQIERLLASGRREKQLLQQQAEAVAARLHIANTLYRDIVECAGDLVVRFHADGRVAFANRFAARFLGLAQDALLGRPIDVLFPSADPRNVWRLDGYAERPASFEMAARNALGEAVWLWWDVRYSGPEGGGEFQAVGRDVTHVRRLAAEQEKAREEARAAALASQRLRIAQDLHDTLVRSIVSLILEMGLIAKTTADPSARGALADLQAQARAGLDEAREAITQLRARREDGDPAAIVEGFSARMQNIRPLESSFRSEIDFFSLPVETAETLNRILREALRNVELHANAGGVEVELSQQAGGLRLVVADDGAGFDSSRLPGGHFGLAGMKERAQSLGGRLEIISAPGEGTRVVFEAPIGEAGPGGVPFQAD</sequence>
<evidence type="ECO:0000256" key="17">
    <source>
        <dbReference type="ARBA" id="ARBA00024827"/>
    </source>
</evidence>
<keyword evidence="16" id="KW-0411">Iron-sulfur</keyword>
<dbReference type="SMART" id="SM00091">
    <property type="entry name" value="PAS"/>
    <property type="match status" value="1"/>
</dbReference>
<keyword evidence="11" id="KW-0547">Nucleotide-binding</keyword>
<keyword evidence="22" id="KW-1185">Reference proteome</keyword>
<dbReference type="GO" id="GO:0046983">
    <property type="term" value="F:protein dimerization activity"/>
    <property type="evidence" value="ECO:0007669"/>
    <property type="project" value="InterPro"/>
</dbReference>
<dbReference type="SUPFAM" id="SSF55874">
    <property type="entry name" value="ATPase domain of HSP90 chaperone/DNA topoisomerase II/histidine kinase"/>
    <property type="match status" value="1"/>
</dbReference>
<dbReference type="Pfam" id="PF02518">
    <property type="entry name" value="HATPase_c"/>
    <property type="match status" value="1"/>
</dbReference>
<comment type="catalytic activity">
    <reaction evidence="1">
        <text>ATP + protein L-histidine = ADP + protein N-phospho-L-histidine.</text>
        <dbReference type="EC" id="2.7.13.3"/>
    </reaction>
</comment>
<evidence type="ECO:0000256" key="4">
    <source>
        <dbReference type="ARBA" id="ARBA00012438"/>
    </source>
</evidence>
<evidence type="ECO:0000256" key="3">
    <source>
        <dbReference type="ARBA" id="ARBA00004496"/>
    </source>
</evidence>
<evidence type="ECO:0000256" key="1">
    <source>
        <dbReference type="ARBA" id="ARBA00000085"/>
    </source>
</evidence>
<evidence type="ECO:0000256" key="7">
    <source>
        <dbReference type="ARBA" id="ARBA00022490"/>
    </source>
</evidence>
<keyword evidence="9" id="KW-0808">Transferase</keyword>
<dbReference type="GO" id="GO:0046872">
    <property type="term" value="F:metal ion binding"/>
    <property type="evidence" value="ECO:0007669"/>
    <property type="project" value="UniProtKB-KW"/>
</dbReference>
<comment type="subcellular location">
    <subcellularLocation>
        <location evidence="3">Cytoplasm</location>
    </subcellularLocation>
</comment>
<dbReference type="Proteomes" id="UP000309061">
    <property type="component" value="Chromosome"/>
</dbReference>
<dbReference type="RefSeq" id="WP_136497995.1">
    <property type="nucleotide sequence ID" value="NZ_CP046052.1"/>
</dbReference>
<keyword evidence="10" id="KW-0479">Metal-binding</keyword>
<evidence type="ECO:0000256" key="2">
    <source>
        <dbReference type="ARBA" id="ARBA00001966"/>
    </source>
</evidence>
<dbReference type="Gene3D" id="1.20.5.1930">
    <property type="match status" value="1"/>
</dbReference>
<organism evidence="21 22">
    <name type="scientific">Methylocystis heyeri</name>
    <dbReference type="NCBI Taxonomy" id="391905"/>
    <lineage>
        <taxon>Bacteria</taxon>
        <taxon>Pseudomonadati</taxon>
        <taxon>Pseudomonadota</taxon>
        <taxon>Alphaproteobacteria</taxon>
        <taxon>Hyphomicrobiales</taxon>
        <taxon>Methylocystaceae</taxon>
        <taxon>Methylocystis</taxon>
    </lineage>
</organism>
<evidence type="ECO:0000256" key="14">
    <source>
        <dbReference type="ARBA" id="ARBA00023004"/>
    </source>
</evidence>
<keyword evidence="13" id="KW-0067">ATP-binding</keyword>
<evidence type="ECO:0000256" key="8">
    <source>
        <dbReference type="ARBA" id="ARBA00022553"/>
    </source>
</evidence>
<dbReference type="InterPro" id="IPR004358">
    <property type="entry name" value="Sig_transdc_His_kin-like_C"/>
</dbReference>
<evidence type="ECO:0000256" key="5">
    <source>
        <dbReference type="ARBA" id="ARBA00017322"/>
    </source>
</evidence>
<dbReference type="EC" id="2.7.13.3" evidence="4"/>
<accession>A0A6B8KF14</accession>
<evidence type="ECO:0000256" key="6">
    <source>
        <dbReference type="ARBA" id="ARBA00022485"/>
    </source>
</evidence>
<keyword evidence="7" id="KW-0963">Cytoplasm</keyword>
<dbReference type="Pfam" id="PF13188">
    <property type="entry name" value="PAS_8"/>
    <property type="match status" value="1"/>
</dbReference>
<dbReference type="InterPro" id="IPR003594">
    <property type="entry name" value="HATPase_dom"/>
</dbReference>
<dbReference type="InterPro" id="IPR000014">
    <property type="entry name" value="PAS"/>
</dbReference>
<feature type="domain" description="Histidine kinase" evidence="19">
    <location>
        <begin position="384"/>
        <end position="472"/>
    </location>
</feature>
<dbReference type="NCBIfam" id="TIGR00229">
    <property type="entry name" value="sensory_box"/>
    <property type="match status" value="1"/>
</dbReference>
<comment type="cofactor">
    <cofactor evidence="2">
        <name>[4Fe-4S] cluster</name>
        <dbReference type="ChEBI" id="CHEBI:49883"/>
    </cofactor>
</comment>
<dbReference type="GO" id="GO:0051539">
    <property type="term" value="F:4 iron, 4 sulfur cluster binding"/>
    <property type="evidence" value="ECO:0007669"/>
    <property type="project" value="UniProtKB-KW"/>
</dbReference>
<dbReference type="PROSITE" id="PS50109">
    <property type="entry name" value="HIS_KIN"/>
    <property type="match status" value="1"/>
</dbReference>
<dbReference type="GO" id="GO:0000155">
    <property type="term" value="F:phosphorelay sensor kinase activity"/>
    <property type="evidence" value="ECO:0007669"/>
    <property type="project" value="InterPro"/>
</dbReference>
<keyword evidence="8" id="KW-0597">Phosphoprotein</keyword>
<evidence type="ECO:0000256" key="13">
    <source>
        <dbReference type="ARBA" id="ARBA00022840"/>
    </source>
</evidence>
<evidence type="ECO:0000313" key="22">
    <source>
        <dbReference type="Proteomes" id="UP000309061"/>
    </source>
</evidence>
<gene>
    <name evidence="21" type="ORF">H2LOC_015910</name>
</gene>
<dbReference type="InterPro" id="IPR036890">
    <property type="entry name" value="HATPase_C_sf"/>
</dbReference>
<dbReference type="PANTHER" id="PTHR24421">
    <property type="entry name" value="NITRATE/NITRITE SENSOR PROTEIN NARX-RELATED"/>
    <property type="match status" value="1"/>
</dbReference>
<dbReference type="SMART" id="SM00387">
    <property type="entry name" value="HATPase_c"/>
    <property type="match status" value="1"/>
</dbReference>
<evidence type="ECO:0000259" key="19">
    <source>
        <dbReference type="PROSITE" id="PS50109"/>
    </source>
</evidence>
<name>A0A6B8KF14_9HYPH</name>
<protein>
    <recommendedName>
        <fullName evidence="5">Oxygen sensor histidine kinase NreB</fullName>
        <ecNumber evidence="4">2.7.13.3</ecNumber>
    </recommendedName>
    <alternativeName>
        <fullName evidence="18">Nitrogen regulation protein B</fullName>
    </alternativeName>
</protein>
<keyword evidence="6" id="KW-0004">4Fe-4S</keyword>
<evidence type="ECO:0000256" key="15">
    <source>
        <dbReference type="ARBA" id="ARBA00023012"/>
    </source>
</evidence>
<dbReference type="KEGG" id="mhey:H2LOC_015910"/>
<evidence type="ECO:0000256" key="12">
    <source>
        <dbReference type="ARBA" id="ARBA00022777"/>
    </source>
</evidence>
<evidence type="ECO:0000256" key="18">
    <source>
        <dbReference type="ARBA" id="ARBA00030800"/>
    </source>
</evidence>
<dbReference type="Gene3D" id="3.30.565.10">
    <property type="entry name" value="Histidine kinase-like ATPase, C-terminal domain"/>
    <property type="match status" value="1"/>
</dbReference>
<keyword evidence="14" id="KW-0408">Iron</keyword>
<dbReference type="AlphaFoldDB" id="A0A6B8KF14"/>
<feature type="domain" description="PAS" evidence="20">
    <location>
        <begin position="144"/>
        <end position="197"/>
    </location>
</feature>
<dbReference type="CDD" id="cd16917">
    <property type="entry name" value="HATPase_UhpB-NarQ-NarX-like"/>
    <property type="match status" value="1"/>
</dbReference>
<keyword evidence="15" id="KW-0902">Two-component regulatory system</keyword>
<dbReference type="PANTHER" id="PTHR24421:SF10">
    <property type="entry name" value="NITRATE_NITRITE SENSOR PROTEIN NARQ"/>
    <property type="match status" value="1"/>
</dbReference>
<dbReference type="GO" id="GO:0016020">
    <property type="term" value="C:membrane"/>
    <property type="evidence" value="ECO:0007669"/>
    <property type="project" value="InterPro"/>
</dbReference>
<dbReference type="SUPFAM" id="SSF55785">
    <property type="entry name" value="PYP-like sensor domain (PAS domain)"/>
    <property type="match status" value="1"/>
</dbReference>
<evidence type="ECO:0000313" key="21">
    <source>
        <dbReference type="EMBL" id="QGM47054.1"/>
    </source>
</evidence>
<dbReference type="GO" id="GO:0005524">
    <property type="term" value="F:ATP binding"/>
    <property type="evidence" value="ECO:0007669"/>
    <property type="project" value="UniProtKB-KW"/>
</dbReference>
<dbReference type="EMBL" id="CP046052">
    <property type="protein sequence ID" value="QGM47054.1"/>
    <property type="molecule type" value="Genomic_DNA"/>
</dbReference>
<dbReference type="PRINTS" id="PR00344">
    <property type="entry name" value="BCTRLSENSOR"/>
</dbReference>
<dbReference type="GO" id="GO:0005737">
    <property type="term" value="C:cytoplasm"/>
    <property type="evidence" value="ECO:0007669"/>
    <property type="project" value="UniProtKB-SubCell"/>
</dbReference>
<dbReference type="Pfam" id="PF07730">
    <property type="entry name" value="HisKA_3"/>
    <property type="match status" value="1"/>
</dbReference>
<dbReference type="Gene3D" id="3.30.450.20">
    <property type="entry name" value="PAS domain"/>
    <property type="match status" value="1"/>
</dbReference>
<reference evidence="21 22" key="1">
    <citation type="submission" date="2019-11" db="EMBL/GenBank/DDBJ databases">
        <title>The genome sequence of Methylocystis heyeri.</title>
        <authorList>
            <person name="Oshkin I.Y."/>
            <person name="Miroshnikov K."/>
            <person name="Dedysh S.N."/>
        </authorList>
    </citation>
    <scope>NUCLEOTIDE SEQUENCE [LARGE SCALE GENOMIC DNA]</scope>
    <source>
        <strain evidence="21 22">H2</strain>
    </source>
</reference>